<dbReference type="STRING" id="747525.W4KID2"/>
<sequence length="266" mass="29305">MKTSDPPINSLGLDLEDPTVSSSSDIPHFIPDPSADDTSLTEIAADEAEKSVSADDVKPRDKKKPYVNLERVKTGGIPRDKLSDEELAERINRIREQNEKIKQRRLDVQADEAAFKKTQEVERVRQAKTRRVQESVDRTREQNARRKMDKIQHREWDSGKKGVGEWGKSQSVQPVATETVKISPISPSRPDAEKGDGDHVDTELSPPTSPRSRGSGRSRGRGEGRRGRGRGRGQGASNEDVINVQQDSEQAASGTTAAPLITDPAV</sequence>
<accession>W4KID2</accession>
<keyword evidence="4" id="KW-1185">Reference proteome</keyword>
<feature type="coiled-coil region" evidence="1">
    <location>
        <begin position="84"/>
        <end position="111"/>
    </location>
</feature>
<reference evidence="3 4" key="1">
    <citation type="journal article" date="2012" name="New Phytol.">
        <title>Insight into trade-off between wood decay and parasitism from the genome of a fungal forest pathogen.</title>
        <authorList>
            <person name="Olson A."/>
            <person name="Aerts A."/>
            <person name="Asiegbu F."/>
            <person name="Belbahri L."/>
            <person name="Bouzid O."/>
            <person name="Broberg A."/>
            <person name="Canback B."/>
            <person name="Coutinho P.M."/>
            <person name="Cullen D."/>
            <person name="Dalman K."/>
            <person name="Deflorio G."/>
            <person name="van Diepen L.T."/>
            <person name="Dunand C."/>
            <person name="Duplessis S."/>
            <person name="Durling M."/>
            <person name="Gonthier P."/>
            <person name="Grimwood J."/>
            <person name="Fossdal C.G."/>
            <person name="Hansson D."/>
            <person name="Henrissat B."/>
            <person name="Hietala A."/>
            <person name="Himmelstrand K."/>
            <person name="Hoffmeister D."/>
            <person name="Hogberg N."/>
            <person name="James T.Y."/>
            <person name="Karlsson M."/>
            <person name="Kohler A."/>
            <person name="Kues U."/>
            <person name="Lee Y.H."/>
            <person name="Lin Y.C."/>
            <person name="Lind M."/>
            <person name="Lindquist E."/>
            <person name="Lombard V."/>
            <person name="Lucas S."/>
            <person name="Lunden K."/>
            <person name="Morin E."/>
            <person name="Murat C."/>
            <person name="Park J."/>
            <person name="Raffaello T."/>
            <person name="Rouze P."/>
            <person name="Salamov A."/>
            <person name="Schmutz J."/>
            <person name="Solheim H."/>
            <person name="Stahlberg J."/>
            <person name="Velez H."/>
            <person name="de Vries R.P."/>
            <person name="Wiebenga A."/>
            <person name="Woodward S."/>
            <person name="Yakovlev I."/>
            <person name="Garbelotto M."/>
            <person name="Martin F."/>
            <person name="Grigoriev I.V."/>
            <person name="Stenlid J."/>
        </authorList>
    </citation>
    <scope>NUCLEOTIDE SEQUENCE [LARGE SCALE GENOMIC DNA]</scope>
    <source>
        <strain evidence="3 4">TC 32-1</strain>
    </source>
</reference>
<dbReference type="GeneID" id="20671978"/>
<feature type="region of interest" description="Disordered" evidence="2">
    <location>
        <begin position="1"/>
        <end position="37"/>
    </location>
</feature>
<dbReference type="Proteomes" id="UP000030671">
    <property type="component" value="Unassembled WGS sequence"/>
</dbReference>
<evidence type="ECO:0000256" key="1">
    <source>
        <dbReference type="SAM" id="Coils"/>
    </source>
</evidence>
<dbReference type="AlphaFoldDB" id="W4KID2"/>
<name>W4KID2_HETIT</name>
<evidence type="ECO:0000313" key="3">
    <source>
        <dbReference type="EMBL" id="ETW85623.1"/>
    </source>
</evidence>
<dbReference type="HOGENOM" id="CLU_091419_0_0_1"/>
<keyword evidence="1" id="KW-0175">Coiled coil</keyword>
<dbReference type="KEGG" id="hir:HETIRDRAFT_379644"/>
<feature type="compositionally biased region" description="Polar residues" evidence="2">
    <location>
        <begin position="243"/>
        <end position="256"/>
    </location>
</feature>
<evidence type="ECO:0000256" key="2">
    <source>
        <dbReference type="SAM" id="MobiDB-lite"/>
    </source>
</evidence>
<dbReference type="OrthoDB" id="2402960at2759"/>
<dbReference type="RefSeq" id="XP_009542463.1">
    <property type="nucleotide sequence ID" value="XM_009544168.1"/>
</dbReference>
<dbReference type="InParanoid" id="W4KID2"/>
<evidence type="ECO:0000313" key="4">
    <source>
        <dbReference type="Proteomes" id="UP000030671"/>
    </source>
</evidence>
<gene>
    <name evidence="3" type="ORF">HETIRDRAFT_379644</name>
</gene>
<feature type="region of interest" description="Disordered" evidence="2">
    <location>
        <begin position="120"/>
        <end position="266"/>
    </location>
</feature>
<dbReference type="EMBL" id="KI925455">
    <property type="protein sequence ID" value="ETW85623.1"/>
    <property type="molecule type" value="Genomic_DNA"/>
</dbReference>
<protein>
    <submittedName>
        <fullName evidence="3">Uncharacterized protein</fullName>
    </submittedName>
</protein>
<proteinExistence type="predicted"/>
<feature type="compositionally biased region" description="Basic and acidic residues" evidence="2">
    <location>
        <begin position="120"/>
        <end position="163"/>
    </location>
</feature>
<feature type="compositionally biased region" description="Basic and acidic residues" evidence="2">
    <location>
        <begin position="190"/>
        <end position="202"/>
    </location>
</feature>
<dbReference type="eggNOG" id="ENOG502SAXX">
    <property type="taxonomic scope" value="Eukaryota"/>
</dbReference>
<organism evidence="3 4">
    <name type="scientific">Heterobasidion irregulare (strain TC 32-1)</name>
    <dbReference type="NCBI Taxonomy" id="747525"/>
    <lineage>
        <taxon>Eukaryota</taxon>
        <taxon>Fungi</taxon>
        <taxon>Dikarya</taxon>
        <taxon>Basidiomycota</taxon>
        <taxon>Agaricomycotina</taxon>
        <taxon>Agaricomycetes</taxon>
        <taxon>Russulales</taxon>
        <taxon>Bondarzewiaceae</taxon>
        <taxon>Heterobasidion</taxon>
        <taxon>Heterobasidion annosum species complex</taxon>
    </lineage>
</organism>